<protein>
    <submittedName>
        <fullName evidence="1">Uncharacterized protein</fullName>
    </submittedName>
</protein>
<reference evidence="2" key="1">
    <citation type="submission" date="2012-07" db="EMBL/GenBank/DDBJ databases">
        <title>Genome of the Chinese tree shrew, a rising model animal genetically related to primates.</title>
        <authorList>
            <person name="Zhang G."/>
            <person name="Fan Y."/>
            <person name="Yao Y."/>
            <person name="Huang Z."/>
        </authorList>
    </citation>
    <scope>NUCLEOTIDE SEQUENCE [LARGE SCALE GENOMIC DNA]</scope>
</reference>
<sequence length="81" mass="8818">MTIYEVTCSREREPLLLLPKEAELDIDVVEVPPQGSSGALHNDGASPQDDVYVLGNVDRMVAENGLHPAGVPRDDGFRCLE</sequence>
<dbReference type="Proteomes" id="UP000011518">
    <property type="component" value="Unassembled WGS sequence"/>
</dbReference>
<dbReference type="InParanoid" id="L9KYB0"/>
<accession>L9KYB0</accession>
<dbReference type="EMBL" id="KB320662">
    <property type="protein sequence ID" value="ELW66132.1"/>
    <property type="molecule type" value="Genomic_DNA"/>
</dbReference>
<proteinExistence type="predicted"/>
<gene>
    <name evidence="1" type="ORF">TREES_T100017691</name>
</gene>
<organism evidence="1 2">
    <name type="scientific">Tupaia chinensis</name>
    <name type="common">Chinese tree shrew</name>
    <name type="synonym">Tupaia belangeri chinensis</name>
    <dbReference type="NCBI Taxonomy" id="246437"/>
    <lineage>
        <taxon>Eukaryota</taxon>
        <taxon>Metazoa</taxon>
        <taxon>Chordata</taxon>
        <taxon>Craniata</taxon>
        <taxon>Vertebrata</taxon>
        <taxon>Euteleostomi</taxon>
        <taxon>Mammalia</taxon>
        <taxon>Eutheria</taxon>
        <taxon>Euarchontoglires</taxon>
        <taxon>Scandentia</taxon>
        <taxon>Tupaiidae</taxon>
        <taxon>Tupaia</taxon>
    </lineage>
</organism>
<reference evidence="2" key="2">
    <citation type="journal article" date="2013" name="Nat. Commun.">
        <title>Genome of the Chinese tree shrew.</title>
        <authorList>
            <person name="Fan Y."/>
            <person name="Huang Z.Y."/>
            <person name="Cao C.C."/>
            <person name="Chen C.S."/>
            <person name="Chen Y.X."/>
            <person name="Fan D.D."/>
            <person name="He J."/>
            <person name="Hou H.L."/>
            <person name="Hu L."/>
            <person name="Hu X.T."/>
            <person name="Jiang X.T."/>
            <person name="Lai R."/>
            <person name="Lang Y.S."/>
            <person name="Liang B."/>
            <person name="Liao S.G."/>
            <person name="Mu D."/>
            <person name="Ma Y.Y."/>
            <person name="Niu Y.Y."/>
            <person name="Sun X.Q."/>
            <person name="Xia J.Q."/>
            <person name="Xiao J."/>
            <person name="Xiong Z.Q."/>
            <person name="Xu L."/>
            <person name="Yang L."/>
            <person name="Zhang Y."/>
            <person name="Zhao W."/>
            <person name="Zhao X.D."/>
            <person name="Zheng Y.T."/>
            <person name="Zhou J.M."/>
            <person name="Zhu Y.B."/>
            <person name="Zhang G.J."/>
            <person name="Wang J."/>
            <person name="Yao Y.G."/>
        </authorList>
    </citation>
    <scope>NUCLEOTIDE SEQUENCE [LARGE SCALE GENOMIC DNA]</scope>
</reference>
<dbReference type="AlphaFoldDB" id="L9KYB0"/>
<keyword evidence="2" id="KW-1185">Reference proteome</keyword>
<evidence type="ECO:0000313" key="1">
    <source>
        <dbReference type="EMBL" id="ELW66132.1"/>
    </source>
</evidence>
<evidence type="ECO:0000313" key="2">
    <source>
        <dbReference type="Proteomes" id="UP000011518"/>
    </source>
</evidence>
<name>L9KYB0_TUPCH</name>